<evidence type="ECO:0000256" key="1">
    <source>
        <dbReference type="SAM" id="Phobius"/>
    </source>
</evidence>
<keyword evidence="1" id="KW-0812">Transmembrane</keyword>
<keyword evidence="3" id="KW-1185">Reference proteome</keyword>
<proteinExistence type="predicted"/>
<keyword evidence="1" id="KW-1133">Transmembrane helix</keyword>
<organism evidence="2 3">
    <name type="scientific">Aphis craccivora</name>
    <name type="common">Cowpea aphid</name>
    <dbReference type="NCBI Taxonomy" id="307492"/>
    <lineage>
        <taxon>Eukaryota</taxon>
        <taxon>Metazoa</taxon>
        <taxon>Ecdysozoa</taxon>
        <taxon>Arthropoda</taxon>
        <taxon>Hexapoda</taxon>
        <taxon>Insecta</taxon>
        <taxon>Pterygota</taxon>
        <taxon>Neoptera</taxon>
        <taxon>Paraneoptera</taxon>
        <taxon>Hemiptera</taxon>
        <taxon>Sternorrhyncha</taxon>
        <taxon>Aphidomorpha</taxon>
        <taxon>Aphidoidea</taxon>
        <taxon>Aphididae</taxon>
        <taxon>Aphidini</taxon>
        <taxon>Aphis</taxon>
        <taxon>Aphis</taxon>
    </lineage>
</organism>
<name>A0A6G0Z955_APHCR</name>
<comment type="caution">
    <text evidence="2">The sequence shown here is derived from an EMBL/GenBank/DDBJ whole genome shotgun (WGS) entry which is preliminary data.</text>
</comment>
<keyword evidence="1" id="KW-0472">Membrane</keyword>
<evidence type="ECO:0000313" key="2">
    <source>
        <dbReference type="EMBL" id="KAF0767180.1"/>
    </source>
</evidence>
<dbReference type="EMBL" id="VUJU01001026">
    <property type="protein sequence ID" value="KAF0767180.1"/>
    <property type="molecule type" value="Genomic_DNA"/>
</dbReference>
<feature type="non-terminal residue" evidence="2">
    <location>
        <position position="1"/>
    </location>
</feature>
<protein>
    <submittedName>
        <fullName evidence="2">Uncharacterized protein</fullName>
    </submittedName>
</protein>
<dbReference type="AlphaFoldDB" id="A0A6G0Z955"/>
<dbReference type="Proteomes" id="UP000478052">
    <property type="component" value="Unassembled WGS sequence"/>
</dbReference>
<sequence length="123" mass="15149">TIGGDLRWQSEYLWCNKKFKSKYFLTVFKKSRKIKKKVTEKREFLRKTSFRTNRFFYMVETQNQITLNIEIFTKYSYYYCYLCTVFSTSIIATYYTADRYSLNLSLFFKLFIDFKIKTTYLLQ</sequence>
<evidence type="ECO:0000313" key="3">
    <source>
        <dbReference type="Proteomes" id="UP000478052"/>
    </source>
</evidence>
<accession>A0A6G0Z955</accession>
<feature type="transmembrane region" description="Helical" evidence="1">
    <location>
        <begin position="78"/>
        <end position="97"/>
    </location>
</feature>
<reference evidence="2 3" key="1">
    <citation type="submission" date="2019-08" db="EMBL/GenBank/DDBJ databases">
        <title>Whole genome of Aphis craccivora.</title>
        <authorList>
            <person name="Voronova N.V."/>
            <person name="Shulinski R.S."/>
            <person name="Bandarenka Y.V."/>
            <person name="Zhorov D.G."/>
            <person name="Warner D."/>
        </authorList>
    </citation>
    <scope>NUCLEOTIDE SEQUENCE [LARGE SCALE GENOMIC DNA]</scope>
    <source>
        <strain evidence="2">180601</strain>
        <tissue evidence="2">Whole Body</tissue>
    </source>
</reference>
<gene>
    <name evidence="2" type="ORF">FWK35_00036623</name>
</gene>